<dbReference type="Pfam" id="PF10823">
    <property type="entry name" value="DUF2568"/>
    <property type="match status" value="1"/>
</dbReference>
<keyword evidence="1" id="KW-0812">Transmembrane</keyword>
<accession>A0A1I6HLV5</accession>
<evidence type="ECO:0008006" key="4">
    <source>
        <dbReference type="Google" id="ProtNLM"/>
    </source>
</evidence>
<sequence>MGSHPLNLVFRFLLELMALASFGLWGWKQYDGWLRILFTIGIPLALAIIWGTFAVPNDPSRSGRAPVVTPGIARLILELSFFGFAIWVLSDIGRNRLSLIMGAAVLLHYLLSYDRIIWLLRNK</sequence>
<keyword evidence="1" id="KW-1133">Transmembrane helix</keyword>
<gene>
    <name evidence="2" type="ORF">SAMN04490243_2871</name>
</gene>
<dbReference type="InterPro" id="IPR021214">
    <property type="entry name" value="DUF2568"/>
</dbReference>
<feature type="transmembrane region" description="Helical" evidence="1">
    <location>
        <begin position="96"/>
        <end position="113"/>
    </location>
</feature>
<proteinExistence type="predicted"/>
<evidence type="ECO:0000313" key="3">
    <source>
        <dbReference type="Proteomes" id="UP000199534"/>
    </source>
</evidence>
<organism evidence="2 3">
    <name type="scientific">Robiginitalea myxolifaciens</name>
    <dbReference type="NCBI Taxonomy" id="400055"/>
    <lineage>
        <taxon>Bacteria</taxon>
        <taxon>Pseudomonadati</taxon>
        <taxon>Bacteroidota</taxon>
        <taxon>Flavobacteriia</taxon>
        <taxon>Flavobacteriales</taxon>
        <taxon>Flavobacteriaceae</taxon>
        <taxon>Robiginitalea</taxon>
    </lineage>
</organism>
<name>A0A1I6HLV5_9FLAO</name>
<dbReference type="AlphaFoldDB" id="A0A1I6HLV5"/>
<reference evidence="2 3" key="1">
    <citation type="submission" date="2016-10" db="EMBL/GenBank/DDBJ databases">
        <authorList>
            <person name="de Groot N.N."/>
        </authorList>
    </citation>
    <scope>NUCLEOTIDE SEQUENCE [LARGE SCALE GENOMIC DNA]</scope>
    <source>
        <strain evidence="2 3">DSM 21019</strain>
    </source>
</reference>
<feature type="transmembrane region" description="Helical" evidence="1">
    <location>
        <begin position="67"/>
        <end position="90"/>
    </location>
</feature>
<keyword evidence="3" id="KW-1185">Reference proteome</keyword>
<protein>
    <recommendedName>
        <fullName evidence="4">DUF2568 domain-containing protein</fullName>
    </recommendedName>
</protein>
<feature type="transmembrane region" description="Helical" evidence="1">
    <location>
        <begin position="9"/>
        <end position="27"/>
    </location>
</feature>
<dbReference type="EMBL" id="FOYQ01000002">
    <property type="protein sequence ID" value="SFR55260.1"/>
    <property type="molecule type" value="Genomic_DNA"/>
</dbReference>
<keyword evidence="1" id="KW-0472">Membrane</keyword>
<dbReference type="STRING" id="400055.SAMN04490243_2871"/>
<evidence type="ECO:0000313" key="2">
    <source>
        <dbReference type="EMBL" id="SFR55260.1"/>
    </source>
</evidence>
<dbReference type="RefSeq" id="WP_092983386.1">
    <property type="nucleotide sequence ID" value="NZ_FOYQ01000002.1"/>
</dbReference>
<feature type="transmembrane region" description="Helical" evidence="1">
    <location>
        <begin position="33"/>
        <end position="55"/>
    </location>
</feature>
<evidence type="ECO:0000256" key="1">
    <source>
        <dbReference type="SAM" id="Phobius"/>
    </source>
</evidence>
<dbReference type="Proteomes" id="UP000199534">
    <property type="component" value="Unassembled WGS sequence"/>
</dbReference>
<dbReference type="OrthoDB" id="4557830at2"/>